<comment type="caution">
    <text evidence="10">The sequence shown here is derived from an EMBL/GenBank/DDBJ whole genome shotgun (WGS) entry which is preliminary data.</text>
</comment>
<evidence type="ECO:0000313" key="12">
    <source>
        <dbReference type="EMBL" id="MBB4448337.1"/>
    </source>
</evidence>
<dbReference type="EMBL" id="JACIHM010000006">
    <property type="protein sequence ID" value="MBB4448337.1"/>
    <property type="molecule type" value="Genomic_DNA"/>
</dbReference>
<dbReference type="EC" id="3.1.13.1" evidence="7"/>
<evidence type="ECO:0000256" key="3">
    <source>
        <dbReference type="ARBA" id="ARBA00022722"/>
    </source>
</evidence>
<dbReference type="InterPro" id="IPR001900">
    <property type="entry name" value="RNase_II/R"/>
</dbReference>
<dbReference type="SMART" id="SM00316">
    <property type="entry name" value="S1"/>
    <property type="match status" value="1"/>
</dbReference>
<dbReference type="InterPro" id="IPR003029">
    <property type="entry name" value="S1_domain"/>
</dbReference>
<evidence type="ECO:0000256" key="5">
    <source>
        <dbReference type="ARBA" id="ARBA00022839"/>
    </source>
</evidence>
<proteinExistence type="inferred from homology"/>
<dbReference type="SUPFAM" id="SSF50249">
    <property type="entry name" value="Nucleic acid-binding proteins"/>
    <property type="match status" value="2"/>
</dbReference>
<comment type="subcellular location">
    <subcellularLocation>
        <location evidence="7">Cytoplasm</location>
    </subcellularLocation>
</comment>
<feature type="domain" description="S1 motif" evidence="9">
    <location>
        <begin position="676"/>
        <end position="742"/>
    </location>
</feature>
<dbReference type="Pfam" id="PF17876">
    <property type="entry name" value="CSD2"/>
    <property type="match status" value="1"/>
</dbReference>
<name>A0A7W6SBS5_9HYPH</name>
<feature type="region of interest" description="Disordered" evidence="8">
    <location>
        <begin position="1"/>
        <end position="43"/>
    </location>
</feature>
<comment type="function">
    <text evidence="7">3'-5' exoribonuclease that releases 5'-nucleoside monophosphates and is involved in maturation of structured RNAs.</text>
</comment>
<dbReference type="GO" id="GO:0005829">
    <property type="term" value="C:cytosol"/>
    <property type="evidence" value="ECO:0007669"/>
    <property type="project" value="TreeGrafter"/>
</dbReference>
<evidence type="ECO:0000256" key="6">
    <source>
        <dbReference type="ARBA" id="ARBA00022884"/>
    </source>
</evidence>
<dbReference type="PANTHER" id="PTHR23355">
    <property type="entry name" value="RIBONUCLEASE"/>
    <property type="match status" value="1"/>
</dbReference>
<accession>A0A7W6SBS5</accession>
<dbReference type="InterPro" id="IPR050180">
    <property type="entry name" value="RNR_Ribonuclease"/>
</dbReference>
<evidence type="ECO:0000256" key="7">
    <source>
        <dbReference type="HAMAP-Rule" id="MF_01895"/>
    </source>
</evidence>
<gene>
    <name evidence="7" type="primary">rnr</name>
    <name evidence="11" type="ORF">GGE31_004231</name>
    <name evidence="10" type="ORF">GGE33_004030</name>
    <name evidence="12" type="ORF">GGE35_004174</name>
</gene>
<dbReference type="HAMAP" id="MF_01895">
    <property type="entry name" value="RNase_R"/>
    <property type="match status" value="1"/>
</dbReference>
<dbReference type="EMBL" id="JACIGY010000006">
    <property type="protein sequence ID" value="MBB4413703.1"/>
    <property type="molecule type" value="Genomic_DNA"/>
</dbReference>
<dbReference type="InterPro" id="IPR004476">
    <property type="entry name" value="RNase_II/RNase_R"/>
</dbReference>
<evidence type="ECO:0000313" key="11">
    <source>
        <dbReference type="EMBL" id="MBB4413703.1"/>
    </source>
</evidence>
<evidence type="ECO:0000256" key="4">
    <source>
        <dbReference type="ARBA" id="ARBA00022801"/>
    </source>
</evidence>
<dbReference type="CDD" id="cd04471">
    <property type="entry name" value="S1_RNase_R"/>
    <property type="match status" value="1"/>
</dbReference>
<keyword evidence="3 7" id="KW-0540">Nuclease</keyword>
<dbReference type="GO" id="GO:0003723">
    <property type="term" value="F:RNA binding"/>
    <property type="evidence" value="ECO:0007669"/>
    <property type="project" value="UniProtKB-UniRule"/>
</dbReference>
<evidence type="ECO:0000313" key="10">
    <source>
        <dbReference type="EMBL" id="MBB4350265.1"/>
    </source>
</evidence>
<dbReference type="NCBIfam" id="TIGR02063">
    <property type="entry name" value="RNase_R"/>
    <property type="match status" value="1"/>
</dbReference>
<dbReference type="InterPro" id="IPR011805">
    <property type="entry name" value="RNase_R"/>
</dbReference>
<evidence type="ECO:0000313" key="13">
    <source>
        <dbReference type="Proteomes" id="UP000520770"/>
    </source>
</evidence>
<dbReference type="Pfam" id="PF00773">
    <property type="entry name" value="RNB"/>
    <property type="match status" value="1"/>
</dbReference>
<dbReference type="PROSITE" id="PS01175">
    <property type="entry name" value="RIBONUCLEASE_II"/>
    <property type="match status" value="1"/>
</dbReference>
<dbReference type="EMBL" id="JACIGW010000005">
    <property type="protein sequence ID" value="MBB4350265.1"/>
    <property type="molecule type" value="Genomic_DNA"/>
</dbReference>
<dbReference type="SMART" id="SM00955">
    <property type="entry name" value="RNB"/>
    <property type="match status" value="1"/>
</dbReference>
<dbReference type="Gene3D" id="2.40.50.140">
    <property type="entry name" value="Nucleic acid-binding proteins"/>
    <property type="match status" value="1"/>
</dbReference>
<sequence length="796" mass="87480">MSEEQDDDIRSHRQRKRAERAERGMTSGSGATGSKGKPAIIQGAIPPREVLLEFISDNPDKASKREIAKAFGLKGETRVELKDLLRQLEDEGLVNKSRKSLSRPGALPPVTVLDITTRDKDGELIGRPAEWPEDQGAAPAVLIRQSSEQRGKGKAPAAGLNDRILAKIFPNKDRTGPAYTARVIKVIDKRRGATLGVVHKLADGEIRLLPTDRRGEEMVIEPDGLGDAKHGDLVESETVRSGRFGLPRARVLSVVGSVASEKAISMIAIYSHGIPHIFPKQVMDEAEEAKPASMSKREDWRDVPLVTIDPADAKDHDDAVYAEPDTSDDNPGGVIVTVAIADVSWYVRTGSPLDREALKRGNSVYFPDRVVPMLPERISNDLCSLREGEDRPAMAVRMVFSKEGRKAGHTFHRIMMKSAAKLSYQQAQAAIDGKPDDKTGPLLEPILKPLWAAYKIMKIGRDRRQPLELDMPERKILLKSDGTVDRVFVPDRLDAHKLIEEMMIQANVCAAETLEKKRQALIYRAHDGPSLAKQETLREFLNTLGISMAKGGNMRSNSFNGILSQAQGTPHQVMVNEMVLRSQSQAVYSPDNIGHFGLNLMKYAHFTSPIRRYADLIVHRALVGSLGLGEGGITPAEEAQLDDIAAEISTFERRAMAAERDTINRLIAHHLATRIGEEFEGRISGVTKAGLFVSLPTYGADGFVPVSTIGNDYYIYDEAHQALTGERSGLGYQLGDTVDVRLKDAIPLAGALQFEMLSEGKKLPTAMRSFHKAGRRNRPGGGPKKPGTRPPRGRRR</sequence>
<dbReference type="Proteomes" id="UP000576087">
    <property type="component" value="Unassembled WGS sequence"/>
</dbReference>
<dbReference type="Proteomes" id="UP000520770">
    <property type="component" value="Unassembled WGS sequence"/>
</dbReference>
<dbReference type="Proteomes" id="UP000524535">
    <property type="component" value="Unassembled WGS sequence"/>
</dbReference>
<protein>
    <recommendedName>
        <fullName evidence="7">Ribonuclease R</fullName>
        <shortName evidence="7">RNase R</shortName>
        <ecNumber evidence="7">3.1.13.1</ecNumber>
    </recommendedName>
</protein>
<reference evidence="13 14" key="1">
    <citation type="submission" date="2020-08" db="EMBL/GenBank/DDBJ databases">
        <title>Genomic Encyclopedia of Type Strains, Phase IV (KMG-V): Genome sequencing to study the core and pangenomes of soil and plant-associated prokaryotes.</title>
        <authorList>
            <person name="Whitman W."/>
        </authorList>
    </citation>
    <scope>NUCLEOTIDE SEQUENCE [LARGE SCALE GENOMIC DNA]</scope>
    <source>
        <strain evidence="11 14">SEMIA 444</strain>
        <strain evidence="10 13">SEMIA 448</strain>
        <strain evidence="12 15">SEMIA 452</strain>
    </source>
</reference>
<dbReference type="PROSITE" id="PS50126">
    <property type="entry name" value="S1"/>
    <property type="match status" value="1"/>
</dbReference>
<dbReference type="InterPro" id="IPR012340">
    <property type="entry name" value="NA-bd_OB-fold"/>
</dbReference>
<dbReference type="NCBIfam" id="TIGR00358">
    <property type="entry name" value="3_prime_RNase"/>
    <property type="match status" value="1"/>
</dbReference>
<keyword evidence="2 7" id="KW-0963">Cytoplasm</keyword>
<dbReference type="AlphaFoldDB" id="A0A7W6SBS5"/>
<comment type="similarity">
    <text evidence="7">Belongs to the RNR ribonuclease family. RNase R subfamily.</text>
</comment>
<evidence type="ECO:0000313" key="15">
    <source>
        <dbReference type="Proteomes" id="UP000576087"/>
    </source>
</evidence>
<keyword evidence="6 7" id="KW-0694">RNA-binding</keyword>
<evidence type="ECO:0000313" key="14">
    <source>
        <dbReference type="Proteomes" id="UP000524535"/>
    </source>
</evidence>
<evidence type="ECO:0000256" key="8">
    <source>
        <dbReference type="SAM" id="MobiDB-lite"/>
    </source>
</evidence>
<evidence type="ECO:0000256" key="2">
    <source>
        <dbReference type="ARBA" id="ARBA00022490"/>
    </source>
</evidence>
<feature type="compositionally biased region" description="Low complexity" evidence="8">
    <location>
        <begin position="24"/>
        <end position="37"/>
    </location>
</feature>
<evidence type="ECO:0000259" key="9">
    <source>
        <dbReference type="PROSITE" id="PS50126"/>
    </source>
</evidence>
<dbReference type="InterPro" id="IPR040476">
    <property type="entry name" value="CSD2"/>
</dbReference>
<dbReference type="Pfam" id="PF00575">
    <property type="entry name" value="S1"/>
    <property type="match status" value="1"/>
</dbReference>
<keyword evidence="14" id="KW-1185">Reference proteome</keyword>
<dbReference type="GO" id="GO:0006402">
    <property type="term" value="P:mRNA catabolic process"/>
    <property type="evidence" value="ECO:0007669"/>
    <property type="project" value="TreeGrafter"/>
</dbReference>
<organism evidence="10 13">
    <name type="scientific">Aliirhizobium cellulosilyticum</name>
    <dbReference type="NCBI Taxonomy" id="393664"/>
    <lineage>
        <taxon>Bacteria</taxon>
        <taxon>Pseudomonadati</taxon>
        <taxon>Pseudomonadota</taxon>
        <taxon>Alphaproteobacteria</taxon>
        <taxon>Hyphomicrobiales</taxon>
        <taxon>Rhizobiaceae</taxon>
        <taxon>Aliirhizobium</taxon>
    </lineage>
</organism>
<keyword evidence="4 7" id="KW-0378">Hydrolase</keyword>
<dbReference type="InterPro" id="IPR022966">
    <property type="entry name" value="RNase_II/R_CS"/>
</dbReference>
<keyword evidence="5 7" id="KW-0269">Exonuclease</keyword>
<evidence type="ECO:0000256" key="1">
    <source>
        <dbReference type="ARBA" id="ARBA00001849"/>
    </source>
</evidence>
<feature type="region of interest" description="Disordered" evidence="8">
    <location>
        <begin position="770"/>
        <end position="796"/>
    </location>
</feature>
<dbReference type="PANTHER" id="PTHR23355:SF9">
    <property type="entry name" value="DIS3-LIKE EXONUCLEASE 2"/>
    <property type="match status" value="1"/>
</dbReference>
<dbReference type="GO" id="GO:0008859">
    <property type="term" value="F:exoribonuclease II activity"/>
    <property type="evidence" value="ECO:0007669"/>
    <property type="project" value="UniProtKB-UniRule"/>
</dbReference>
<comment type="catalytic activity">
    <reaction evidence="1 7">
        <text>Exonucleolytic cleavage in the 3'- to 5'-direction to yield nucleoside 5'-phosphates.</text>
        <dbReference type="EC" id="3.1.13.1"/>
    </reaction>
</comment>